<dbReference type="InterPro" id="IPR013342">
    <property type="entry name" value="Mandelate_racemase_C"/>
</dbReference>
<organism evidence="5">
    <name type="scientific">marine metagenome</name>
    <dbReference type="NCBI Taxonomy" id="408172"/>
    <lineage>
        <taxon>unclassified sequences</taxon>
        <taxon>metagenomes</taxon>
        <taxon>ecological metagenomes</taxon>
    </lineage>
</organism>
<evidence type="ECO:0000256" key="1">
    <source>
        <dbReference type="ARBA" id="ARBA00008031"/>
    </source>
</evidence>
<dbReference type="InterPro" id="IPR018110">
    <property type="entry name" value="Mandel_Rmase/mucon_lact_enz_CS"/>
</dbReference>
<sequence length="376" mass="41080">MSLLVGVVDRMTVSIVDLPVVSKRSHGIGDVANRVRNVILKLETKDGLVGWGEASPWPVFTGSVEGTSAALDVYFRPLVIGQNPMHITAVMEATEATLVGHFEAKAALEMALYDLVGKAVGLPVSELLGGRCRSRIPLSISLANPDFAADLELAKRVYADGLRILKVKMGFSDHRFDLDRLQVLREELPSDMEIRVDYNQGMKPYEALKRLRDIEVFQPGFIEQPVPAKEWTTMTELTSKLDTPVMADESVFSPVDAIRAVERRIANCFSIKVMKSGGMRHGQEVATVANAGGIGCYGGDMFETGLAHLAGVHMIAATPNISLGCEFYQASYYLKQDLLTKPFPLENGEVVVPETPGLGIDVDSDRLKEFIVDSRG</sequence>
<dbReference type="PANTHER" id="PTHR48073">
    <property type="entry name" value="O-SUCCINYLBENZOATE SYNTHASE-RELATED"/>
    <property type="match status" value="1"/>
</dbReference>
<dbReference type="Gene3D" id="3.20.20.120">
    <property type="entry name" value="Enolase-like C-terminal domain"/>
    <property type="match status" value="1"/>
</dbReference>
<dbReference type="AlphaFoldDB" id="A0A381SHP3"/>
<gene>
    <name evidence="5" type="ORF">METZ01_LOCUS56429</name>
</gene>
<protein>
    <recommendedName>
        <fullName evidence="4">Mandelate racemase/muconate lactonizing enzyme C-terminal domain-containing protein</fullName>
    </recommendedName>
</protein>
<dbReference type="SUPFAM" id="SSF51604">
    <property type="entry name" value="Enolase C-terminal domain-like"/>
    <property type="match status" value="1"/>
</dbReference>
<dbReference type="PROSITE" id="PS00909">
    <property type="entry name" value="MR_MLE_2"/>
    <property type="match status" value="1"/>
</dbReference>
<dbReference type="Pfam" id="PF13378">
    <property type="entry name" value="MR_MLE_C"/>
    <property type="match status" value="1"/>
</dbReference>
<dbReference type="Pfam" id="PF02746">
    <property type="entry name" value="MR_MLE_N"/>
    <property type="match status" value="1"/>
</dbReference>
<dbReference type="InterPro" id="IPR029065">
    <property type="entry name" value="Enolase_C-like"/>
</dbReference>
<accession>A0A381SHP3</accession>
<evidence type="ECO:0000259" key="4">
    <source>
        <dbReference type="SMART" id="SM00922"/>
    </source>
</evidence>
<dbReference type="SUPFAM" id="SSF54826">
    <property type="entry name" value="Enolase N-terminal domain-like"/>
    <property type="match status" value="1"/>
</dbReference>
<dbReference type="PROSITE" id="PS00908">
    <property type="entry name" value="MR_MLE_1"/>
    <property type="match status" value="1"/>
</dbReference>
<dbReference type="GO" id="GO:0016854">
    <property type="term" value="F:racemase and epimerase activity"/>
    <property type="evidence" value="ECO:0007669"/>
    <property type="project" value="UniProtKB-ARBA"/>
</dbReference>
<dbReference type="SFLD" id="SFLDG00180">
    <property type="entry name" value="muconate_cycloisomerase"/>
    <property type="match status" value="1"/>
</dbReference>
<dbReference type="SMART" id="SM00922">
    <property type="entry name" value="MR_MLE"/>
    <property type="match status" value="1"/>
</dbReference>
<proteinExistence type="inferred from homology"/>
<dbReference type="InterPro" id="IPR036849">
    <property type="entry name" value="Enolase-like_C_sf"/>
</dbReference>
<dbReference type="EMBL" id="UINC01003126">
    <property type="protein sequence ID" value="SVA03575.1"/>
    <property type="molecule type" value="Genomic_DNA"/>
</dbReference>
<comment type="similarity">
    <text evidence="1">Belongs to the mandelate racemase/muconate lactonizing enzyme family.</text>
</comment>
<evidence type="ECO:0000256" key="3">
    <source>
        <dbReference type="ARBA" id="ARBA00023235"/>
    </source>
</evidence>
<evidence type="ECO:0000313" key="5">
    <source>
        <dbReference type="EMBL" id="SVA03575.1"/>
    </source>
</evidence>
<reference evidence="5" key="1">
    <citation type="submission" date="2018-05" db="EMBL/GenBank/DDBJ databases">
        <authorList>
            <person name="Lanie J.A."/>
            <person name="Ng W.-L."/>
            <person name="Kazmierczak K.M."/>
            <person name="Andrzejewski T.M."/>
            <person name="Davidsen T.M."/>
            <person name="Wayne K.J."/>
            <person name="Tettelin H."/>
            <person name="Glass J.I."/>
            <person name="Rusch D."/>
            <person name="Podicherti R."/>
            <person name="Tsui H.-C.T."/>
            <person name="Winkler M.E."/>
        </authorList>
    </citation>
    <scope>NUCLEOTIDE SEQUENCE</scope>
</reference>
<dbReference type="InterPro" id="IPR029017">
    <property type="entry name" value="Enolase-like_N"/>
</dbReference>
<feature type="domain" description="Mandelate racemase/muconate lactonizing enzyme C-terminal" evidence="4">
    <location>
        <begin position="147"/>
        <end position="244"/>
    </location>
</feature>
<dbReference type="Gene3D" id="3.30.390.10">
    <property type="entry name" value="Enolase-like, N-terminal domain"/>
    <property type="match status" value="1"/>
</dbReference>
<name>A0A381SHP3_9ZZZZ</name>
<evidence type="ECO:0000256" key="2">
    <source>
        <dbReference type="ARBA" id="ARBA00022723"/>
    </source>
</evidence>
<keyword evidence="2" id="KW-0479">Metal-binding</keyword>
<keyword evidence="3" id="KW-0413">Isomerase</keyword>
<dbReference type="GO" id="GO:0046872">
    <property type="term" value="F:metal ion binding"/>
    <property type="evidence" value="ECO:0007669"/>
    <property type="project" value="UniProtKB-KW"/>
</dbReference>
<dbReference type="SFLD" id="SFLDS00001">
    <property type="entry name" value="Enolase"/>
    <property type="match status" value="1"/>
</dbReference>
<dbReference type="InterPro" id="IPR013341">
    <property type="entry name" value="Mandelate_racemase_N_dom"/>
</dbReference>
<dbReference type="PANTHER" id="PTHR48073:SF2">
    <property type="entry name" value="O-SUCCINYLBENZOATE SYNTHASE"/>
    <property type="match status" value="1"/>
</dbReference>
<dbReference type="GO" id="GO:0009063">
    <property type="term" value="P:amino acid catabolic process"/>
    <property type="evidence" value="ECO:0007669"/>
    <property type="project" value="InterPro"/>
</dbReference>